<sequence length="135" mass="14828">MKVNESVSAKVLRDAIERIKWHEFQWRMKGSGPDHRELLRALLGEFQAQAQAGLGGDRPYTVVMDWESDWWESGADDVSGGQDDPVVFHVSAPCASDASDEADRLAVETFGEGAAAYLNHVAIQHGHAPLVRDGE</sequence>
<evidence type="ECO:0000313" key="2">
    <source>
        <dbReference type="Proteomes" id="UP000271554"/>
    </source>
</evidence>
<protein>
    <recommendedName>
        <fullName evidence="3">Immunity protein Imm1</fullName>
    </recommendedName>
</protein>
<gene>
    <name evidence="1" type="ORF">DWB77_02142</name>
</gene>
<dbReference type="AlphaFoldDB" id="A0A387HGV7"/>
<evidence type="ECO:0000313" key="1">
    <source>
        <dbReference type="EMBL" id="AYG80022.1"/>
    </source>
</evidence>
<organism evidence="1 2">
    <name type="scientific">Streptomyces hundungensis</name>
    <dbReference type="NCBI Taxonomy" id="1077946"/>
    <lineage>
        <taxon>Bacteria</taxon>
        <taxon>Bacillati</taxon>
        <taxon>Actinomycetota</taxon>
        <taxon>Actinomycetes</taxon>
        <taxon>Kitasatosporales</taxon>
        <taxon>Streptomycetaceae</taxon>
        <taxon>Streptomyces</taxon>
    </lineage>
</organism>
<proteinExistence type="predicted"/>
<evidence type="ECO:0008006" key="3">
    <source>
        <dbReference type="Google" id="ProtNLM"/>
    </source>
</evidence>
<dbReference type="EMBL" id="CP032698">
    <property type="protein sequence ID" value="AYG80022.1"/>
    <property type="molecule type" value="Genomic_DNA"/>
</dbReference>
<keyword evidence="2" id="KW-1185">Reference proteome</keyword>
<reference evidence="1 2" key="1">
    <citation type="submission" date="2018-10" db="EMBL/GenBank/DDBJ databases">
        <title>Relationship between Morphology and Antimicrobial Activity in Streptomyces.</title>
        <authorList>
            <person name="Kang H.J."/>
            <person name="Kim S.B."/>
        </authorList>
    </citation>
    <scope>NUCLEOTIDE SEQUENCE [LARGE SCALE GENOMIC DNA]</scope>
    <source>
        <strain evidence="1 2">BH38</strain>
    </source>
</reference>
<dbReference type="KEGG" id="shun:DWB77_02142"/>
<name>A0A387HGV7_9ACTN</name>
<accession>A0A387HGV7</accession>
<dbReference type="Proteomes" id="UP000271554">
    <property type="component" value="Chromosome"/>
</dbReference>
<dbReference type="RefSeq" id="WP_162952509.1">
    <property type="nucleotide sequence ID" value="NZ_CP032698.1"/>
</dbReference>